<protein>
    <submittedName>
        <fullName evidence="2">Uncharacterized protein</fullName>
    </submittedName>
</protein>
<feature type="compositionally biased region" description="Gly residues" evidence="1">
    <location>
        <begin position="1"/>
        <end position="26"/>
    </location>
</feature>
<dbReference type="OrthoDB" id="2100128at2759"/>
<gene>
    <name evidence="2" type="ORF">CCHL11_02104</name>
</gene>
<dbReference type="STRING" id="708187.A0A1Q8S6Q6"/>
<dbReference type="EMBL" id="MPGH01000011">
    <property type="protein sequence ID" value="OLN97077.1"/>
    <property type="molecule type" value="Genomic_DNA"/>
</dbReference>
<organism evidence="2 3">
    <name type="scientific">Colletotrichum chlorophyti</name>
    <dbReference type="NCBI Taxonomy" id="708187"/>
    <lineage>
        <taxon>Eukaryota</taxon>
        <taxon>Fungi</taxon>
        <taxon>Dikarya</taxon>
        <taxon>Ascomycota</taxon>
        <taxon>Pezizomycotina</taxon>
        <taxon>Sordariomycetes</taxon>
        <taxon>Hypocreomycetidae</taxon>
        <taxon>Glomerellales</taxon>
        <taxon>Glomerellaceae</taxon>
        <taxon>Colletotrichum</taxon>
    </lineage>
</organism>
<dbReference type="PANTHER" id="PTHR39398">
    <property type="entry name" value="YALI0F14311P"/>
    <property type="match status" value="1"/>
</dbReference>
<proteinExistence type="predicted"/>
<keyword evidence="3" id="KW-1185">Reference proteome</keyword>
<dbReference type="PANTHER" id="PTHR39398:SF1">
    <property type="entry name" value="CSN8_PSMD8_EIF3K DOMAIN-CONTAINING PROTEIN"/>
    <property type="match status" value="1"/>
</dbReference>
<name>A0A1Q8S6Q6_9PEZI</name>
<sequence>MSNRGGRGGRVFRGGGGGGGGGPGRGGRSHSGPWGRLKPVDQDPLDSFGLPSKGDTRLLDFKTQERYYTKIVERYMTFCSDAGERDELLRRFASLDLKDYPSVSAPSSPRLDDPSNTKSLSDVMMALRKLREGIVASKRIDEFAIQAYLFNIRLSVLVKHPESYHPAILHVLRTIHPAQNLTSVELQEVLGYLVLDAACRRGDLAEAYAIRHRYGLRDGKIDAVLAALAHDNYVAFRRVQRNVDGHRAKLLEFAEAEMRTHVLKCFGRTYLAVDQEWLENCSGQSWEVLTRDHGVGWELDGKRVVIRKVRAK</sequence>
<evidence type="ECO:0000313" key="3">
    <source>
        <dbReference type="Proteomes" id="UP000186583"/>
    </source>
</evidence>
<accession>A0A1Q8S6Q6</accession>
<evidence type="ECO:0000313" key="2">
    <source>
        <dbReference type="EMBL" id="OLN97077.1"/>
    </source>
</evidence>
<evidence type="ECO:0000256" key="1">
    <source>
        <dbReference type="SAM" id="MobiDB-lite"/>
    </source>
</evidence>
<dbReference type="Proteomes" id="UP000186583">
    <property type="component" value="Unassembled WGS sequence"/>
</dbReference>
<reference evidence="2 3" key="1">
    <citation type="submission" date="2016-11" db="EMBL/GenBank/DDBJ databases">
        <title>Draft Genome Assembly of Colletotrichum chlorophyti a pathogen of herbaceous plants.</title>
        <authorList>
            <person name="Gan P."/>
            <person name="Narusaka M."/>
            <person name="Tsushima A."/>
            <person name="Narusaka Y."/>
            <person name="Takano Y."/>
            <person name="Shirasu K."/>
        </authorList>
    </citation>
    <scope>NUCLEOTIDE SEQUENCE [LARGE SCALE GENOMIC DNA]</scope>
    <source>
        <strain evidence="2 3">NTL11</strain>
    </source>
</reference>
<comment type="caution">
    <text evidence="2">The sequence shown here is derived from an EMBL/GenBank/DDBJ whole genome shotgun (WGS) entry which is preliminary data.</text>
</comment>
<feature type="region of interest" description="Disordered" evidence="1">
    <location>
        <begin position="1"/>
        <end position="51"/>
    </location>
</feature>
<dbReference type="AlphaFoldDB" id="A0A1Q8S6Q6"/>